<protein>
    <submittedName>
        <fullName evidence="10">QacE family quaternary ammonium compound efflux SMR transporter</fullName>
    </submittedName>
</protein>
<evidence type="ECO:0000256" key="3">
    <source>
        <dbReference type="ARBA" id="ARBA00022475"/>
    </source>
</evidence>
<keyword evidence="11" id="KW-1185">Reference proteome</keyword>
<evidence type="ECO:0000256" key="6">
    <source>
        <dbReference type="ARBA" id="ARBA00023136"/>
    </source>
</evidence>
<evidence type="ECO:0000256" key="1">
    <source>
        <dbReference type="ARBA" id="ARBA00004651"/>
    </source>
</evidence>
<gene>
    <name evidence="10" type="ORF">GOB80_04510</name>
</gene>
<dbReference type="PANTHER" id="PTHR30561:SF1">
    <property type="entry name" value="MULTIDRUG TRANSPORTER EMRE"/>
    <property type="match status" value="1"/>
</dbReference>
<proteinExistence type="inferred from homology"/>
<keyword evidence="4 8" id="KW-0812">Transmembrane</keyword>
<name>A0ABX0KJL9_9PROT</name>
<dbReference type="SUPFAM" id="SSF103481">
    <property type="entry name" value="Multidrug resistance efflux transporter EmrE"/>
    <property type="match status" value="1"/>
</dbReference>
<dbReference type="Gene3D" id="1.10.3730.20">
    <property type="match status" value="1"/>
</dbReference>
<evidence type="ECO:0000256" key="2">
    <source>
        <dbReference type="ARBA" id="ARBA00022448"/>
    </source>
</evidence>
<comment type="subcellular location">
    <subcellularLocation>
        <location evidence="1 8">Cell membrane</location>
        <topology evidence="1 8">Multi-pass membrane protein</topology>
    </subcellularLocation>
</comment>
<feature type="transmembrane region" description="Helical" evidence="9">
    <location>
        <begin position="61"/>
        <end position="81"/>
    </location>
</feature>
<dbReference type="RefSeq" id="WP_059024354.1">
    <property type="nucleotide sequence ID" value="NZ_JBNZCO010000002.1"/>
</dbReference>
<dbReference type="InterPro" id="IPR045324">
    <property type="entry name" value="Small_multidrug_res"/>
</dbReference>
<dbReference type="Proteomes" id="UP000657200">
    <property type="component" value="Unassembled WGS sequence"/>
</dbReference>
<dbReference type="InterPro" id="IPR000390">
    <property type="entry name" value="Small_drug/metabolite_transptr"/>
</dbReference>
<evidence type="ECO:0000256" key="4">
    <source>
        <dbReference type="ARBA" id="ARBA00022692"/>
    </source>
</evidence>
<reference evidence="10 11" key="1">
    <citation type="journal article" date="2020" name="Int. J. Syst. Evol. Microbiol.">
        <title>Novel acetic acid bacteria from cider fermentations: Acetobacter conturbans sp. nov. and Acetobacter fallax sp. nov.</title>
        <authorList>
            <person name="Sombolestani A.S."/>
            <person name="Cleenwerck I."/>
            <person name="Cnockaert M."/>
            <person name="Borremans W."/>
            <person name="Wieme A.D."/>
            <person name="De Vuyst L."/>
            <person name="Vandamme P."/>
        </authorList>
    </citation>
    <scope>NUCLEOTIDE SEQUENCE [LARGE SCALE GENOMIC DNA]</scope>
    <source>
        <strain evidence="10 11">LMG 23848</strain>
    </source>
</reference>
<evidence type="ECO:0000256" key="5">
    <source>
        <dbReference type="ARBA" id="ARBA00022989"/>
    </source>
</evidence>
<dbReference type="PANTHER" id="PTHR30561">
    <property type="entry name" value="SMR FAMILY PROTON-DEPENDENT DRUG EFFLUX TRANSPORTER SUGE"/>
    <property type="match status" value="1"/>
</dbReference>
<organism evidence="10 11">
    <name type="scientific">Acetobacter ghanensis</name>
    <dbReference type="NCBI Taxonomy" id="431306"/>
    <lineage>
        <taxon>Bacteria</taxon>
        <taxon>Pseudomonadati</taxon>
        <taxon>Pseudomonadota</taxon>
        <taxon>Alphaproteobacteria</taxon>
        <taxon>Acetobacterales</taxon>
        <taxon>Acetobacteraceae</taxon>
        <taxon>Acetobacter</taxon>
    </lineage>
</organism>
<keyword evidence="3" id="KW-1003">Cell membrane</keyword>
<dbReference type="InterPro" id="IPR037185">
    <property type="entry name" value="EmrE-like"/>
</dbReference>
<evidence type="ECO:0000256" key="8">
    <source>
        <dbReference type="RuleBase" id="RU003942"/>
    </source>
</evidence>
<sequence>MMHKPFLLLGIAIVAEVIGTACLAASQGFARWLPVVMSLLAYGCAFYCLSIPLKTMPAGVVYALWSGVGIVLISLIGTVFLKQTLDAPAIAGIALILAGVLVINLFSSTTH</sequence>
<evidence type="ECO:0000313" key="10">
    <source>
        <dbReference type="EMBL" id="NHO38959.1"/>
    </source>
</evidence>
<comment type="caution">
    <text evidence="10">The sequence shown here is derived from an EMBL/GenBank/DDBJ whole genome shotgun (WGS) entry which is preliminary data.</text>
</comment>
<feature type="transmembrane region" description="Helical" evidence="9">
    <location>
        <begin position="29"/>
        <end position="49"/>
    </location>
</feature>
<feature type="transmembrane region" description="Helical" evidence="9">
    <location>
        <begin position="87"/>
        <end position="106"/>
    </location>
</feature>
<keyword evidence="6 9" id="KW-0472">Membrane</keyword>
<keyword evidence="2" id="KW-0813">Transport</keyword>
<accession>A0ABX0KJL9</accession>
<evidence type="ECO:0000256" key="7">
    <source>
        <dbReference type="ARBA" id="ARBA00038032"/>
    </source>
</evidence>
<dbReference type="Pfam" id="PF00893">
    <property type="entry name" value="Multi_Drug_Res"/>
    <property type="match status" value="1"/>
</dbReference>
<keyword evidence="5 9" id="KW-1133">Transmembrane helix</keyword>
<comment type="similarity">
    <text evidence="7 8">Belongs to the drug/metabolite transporter (DMT) superfamily. Small multidrug resistance (SMR) (TC 2.A.7.1) family.</text>
</comment>
<evidence type="ECO:0000256" key="9">
    <source>
        <dbReference type="SAM" id="Phobius"/>
    </source>
</evidence>
<dbReference type="EMBL" id="WOTE01000002">
    <property type="protein sequence ID" value="NHO38959.1"/>
    <property type="molecule type" value="Genomic_DNA"/>
</dbReference>
<evidence type="ECO:0000313" key="11">
    <source>
        <dbReference type="Proteomes" id="UP000657200"/>
    </source>
</evidence>